<feature type="region of interest" description="Disordered" evidence="3">
    <location>
        <begin position="1185"/>
        <end position="1212"/>
    </location>
</feature>
<feature type="compositionally biased region" description="Low complexity" evidence="3">
    <location>
        <begin position="2324"/>
        <end position="2337"/>
    </location>
</feature>
<dbReference type="PANTHER" id="PTHR16166">
    <property type="entry name" value="VACUOLAR PROTEIN SORTING-ASSOCIATED PROTEIN VPS13"/>
    <property type="match status" value="1"/>
</dbReference>
<feature type="compositionally biased region" description="Basic and acidic residues" evidence="3">
    <location>
        <begin position="901"/>
        <end position="916"/>
    </location>
</feature>
<evidence type="ECO:0000256" key="3">
    <source>
        <dbReference type="SAM" id="MobiDB-lite"/>
    </source>
</evidence>
<proteinExistence type="inferred from homology"/>
<evidence type="ECO:0000256" key="1">
    <source>
        <dbReference type="ARBA" id="ARBA00006545"/>
    </source>
</evidence>
<name>A0A0G4EIG2_VITBC</name>
<evidence type="ECO:0000313" key="5">
    <source>
        <dbReference type="EMBL" id="CEL96788.1"/>
    </source>
</evidence>
<feature type="region of interest" description="Disordered" evidence="3">
    <location>
        <begin position="1629"/>
        <end position="1686"/>
    </location>
</feature>
<keyword evidence="6" id="KW-1185">Reference proteome</keyword>
<feature type="region of interest" description="Disordered" evidence="3">
    <location>
        <begin position="1069"/>
        <end position="1092"/>
    </location>
</feature>
<feature type="compositionally biased region" description="Polar residues" evidence="3">
    <location>
        <begin position="1803"/>
        <end position="1823"/>
    </location>
</feature>
<dbReference type="PANTHER" id="PTHR16166:SF93">
    <property type="entry name" value="INTERMEMBRANE LIPID TRANSFER PROTEIN VPS13"/>
    <property type="match status" value="1"/>
</dbReference>
<dbReference type="Pfam" id="PF12624">
    <property type="entry name" value="VPS13_N"/>
    <property type="match status" value="1"/>
</dbReference>
<feature type="region of interest" description="Disordered" evidence="3">
    <location>
        <begin position="3339"/>
        <end position="3382"/>
    </location>
</feature>
<dbReference type="OrthoDB" id="272810at2759"/>
<accession>A0A0G4EIG2</accession>
<feature type="region of interest" description="Disordered" evidence="3">
    <location>
        <begin position="1782"/>
        <end position="1823"/>
    </location>
</feature>
<feature type="compositionally biased region" description="Low complexity" evidence="3">
    <location>
        <begin position="1189"/>
        <end position="1209"/>
    </location>
</feature>
<feature type="compositionally biased region" description="Pro residues" evidence="3">
    <location>
        <begin position="656"/>
        <end position="677"/>
    </location>
</feature>
<feature type="compositionally biased region" description="Basic and acidic residues" evidence="3">
    <location>
        <begin position="1661"/>
        <end position="1674"/>
    </location>
</feature>
<gene>
    <name evidence="5" type="ORF">Vbra_20406</name>
</gene>
<organism evidence="5 6">
    <name type="scientific">Vitrella brassicaformis (strain CCMP3155)</name>
    <dbReference type="NCBI Taxonomy" id="1169540"/>
    <lineage>
        <taxon>Eukaryota</taxon>
        <taxon>Sar</taxon>
        <taxon>Alveolata</taxon>
        <taxon>Colpodellida</taxon>
        <taxon>Vitrellaceae</taxon>
        <taxon>Vitrella</taxon>
    </lineage>
</organism>
<dbReference type="GO" id="GO:0045053">
    <property type="term" value="P:protein retention in Golgi apparatus"/>
    <property type="evidence" value="ECO:0007669"/>
    <property type="project" value="TreeGrafter"/>
</dbReference>
<dbReference type="GO" id="GO:0006623">
    <property type="term" value="P:protein targeting to vacuole"/>
    <property type="evidence" value="ECO:0007669"/>
    <property type="project" value="TreeGrafter"/>
</dbReference>
<feature type="region of interest" description="Disordered" evidence="3">
    <location>
        <begin position="2424"/>
        <end position="2460"/>
    </location>
</feature>
<feature type="compositionally biased region" description="Acidic residues" evidence="3">
    <location>
        <begin position="1074"/>
        <end position="1092"/>
    </location>
</feature>
<feature type="compositionally biased region" description="Low complexity" evidence="3">
    <location>
        <begin position="2433"/>
        <end position="2444"/>
    </location>
</feature>
<dbReference type="PROSITE" id="PS51140">
    <property type="entry name" value="CUE"/>
    <property type="match status" value="1"/>
</dbReference>
<feature type="region of interest" description="Disordered" evidence="3">
    <location>
        <begin position="901"/>
        <end position="924"/>
    </location>
</feature>
<dbReference type="InterPro" id="IPR026854">
    <property type="entry name" value="VPS13_N"/>
</dbReference>
<feature type="region of interest" description="Disordered" evidence="3">
    <location>
        <begin position="2294"/>
        <end position="2343"/>
    </location>
</feature>
<feature type="region of interest" description="Disordered" evidence="3">
    <location>
        <begin position="2596"/>
        <end position="2622"/>
    </location>
</feature>
<protein>
    <recommendedName>
        <fullName evidence="4">CUE domain-containing protein</fullName>
    </recommendedName>
</protein>
<feature type="region of interest" description="Disordered" evidence="3">
    <location>
        <begin position="967"/>
        <end position="1001"/>
    </location>
</feature>
<dbReference type="InterPro" id="IPR003892">
    <property type="entry name" value="CUE"/>
</dbReference>
<dbReference type="InterPro" id="IPR026847">
    <property type="entry name" value="VPS13"/>
</dbReference>
<reference evidence="5 6" key="1">
    <citation type="submission" date="2014-11" db="EMBL/GenBank/DDBJ databases">
        <authorList>
            <person name="Zhu J."/>
            <person name="Qi W."/>
            <person name="Song R."/>
        </authorList>
    </citation>
    <scope>NUCLEOTIDE SEQUENCE [LARGE SCALE GENOMIC DNA]</scope>
</reference>
<comment type="similarity">
    <text evidence="1">Belongs to the VPS13 family.</text>
</comment>
<dbReference type="EMBL" id="CDMY01000246">
    <property type="protein sequence ID" value="CEL96788.1"/>
    <property type="molecule type" value="Genomic_DNA"/>
</dbReference>
<dbReference type="OMA" id="ALHIDCP"/>
<feature type="region of interest" description="Disordered" evidence="3">
    <location>
        <begin position="1920"/>
        <end position="1949"/>
    </location>
</feature>
<feature type="region of interest" description="Disordered" evidence="3">
    <location>
        <begin position="650"/>
        <end position="728"/>
    </location>
</feature>
<feature type="compositionally biased region" description="Pro residues" evidence="3">
    <location>
        <begin position="708"/>
        <end position="724"/>
    </location>
</feature>
<feature type="compositionally biased region" description="Gly residues" evidence="3">
    <location>
        <begin position="974"/>
        <end position="984"/>
    </location>
</feature>
<dbReference type="InParanoid" id="A0A0G4EIG2"/>
<dbReference type="Proteomes" id="UP000041254">
    <property type="component" value="Unassembled WGS sequence"/>
</dbReference>
<evidence type="ECO:0000313" key="6">
    <source>
        <dbReference type="Proteomes" id="UP000041254"/>
    </source>
</evidence>
<dbReference type="GO" id="GO:0043130">
    <property type="term" value="F:ubiquitin binding"/>
    <property type="evidence" value="ECO:0007669"/>
    <property type="project" value="InterPro"/>
</dbReference>
<evidence type="ECO:0000259" key="4">
    <source>
        <dbReference type="PROSITE" id="PS51140"/>
    </source>
</evidence>
<dbReference type="FunCoup" id="A0A0G4EIG2">
    <property type="interactions" value="6"/>
</dbReference>
<sequence length="4010" mass="436813">MFESILEKVLNKFLAPYVEGITSDHLKLGVWSGNISLSSLKVKPEITDILDLPLEVEHGQIDSIEIKIPWRALYTKPVVISIRTVHLFVSQRQFEQKAEQDILNKLQAAKLSQVELREQQYVNVLEAQKQQGGENGGADASPGWGLRLLNKIVNNIQIDVTDVHVAFADKQRGFTIGLMQQTLSLHSTDRFWNKAIESAEEEPAKAESVTALYKEAGIEGLGVYVQTYAPSSAAQASPQLDAGASPSLESEGGACSYHYLLKPLHLRLRVHHDPKDKELQARLEIGKEAQGIAISRDQFITILDVAQDASIQKSKERRLLLRDAPTVRLDPDGIRTETRDEFVSLYTKHINYELSLAGSVALSEGEKRRLQTLHNVVGVRHLAKWRAQCREKAERILEGTKQKEKAAVAEQKANRTWWQWARGAEASNASSASPTSEPVLTADEIKEITDAVEDVNNFEEVEIPTKYSLAFLLSNFSIELHDDARANQTQHMRGGRMSIKGGAPPAPLPPVAEEGTAQDAANAAADESRLLGLEVRGFSASVDLQSKVDRNDRDNTEWRFATTMTDFSIKHRKAPVVFFHEEEEIKDGAGSSAERVATDMRISHSIQPDGNLLSAQLRCQPAQFKIEPTVLVDLLSFFAVPQRAAKAVKELAEAEAPPPAPPPPPPVAEEKPLPPPIETVRDDSTAAPSLPRSEAPPSPAPAEEQEPAGPPPGPQLPPSEPPSPIAGGLTEAEEADIVQQIRNDLMEDFVEQGYDRFRQAATTATVPDRIALDISVAGPVLQVDTGGYGVVEGHLGTFQLKTNGPCAYEDVSVTMELFDTQIKCVRRDAKTGKVEEYTILRPVPVHVRLDLKKLEDVDLSLVLDDIFFEVGAEAVCILLAVPTSFSSALVIWQRQQEQEAQAKAKEEGAGGLDKPKALPAAPESAVADASDGLGLLPLGRQASREKRASSVTSVHLLSALKAQAMKESEKSDAGGVGGGSGGDSEGPPPTEGPSGTPEAHPERQITASFLVRHVGFALFQEERKEVLRVEANGASFKGQYNTKTEFFSAEVALEKAEVRDPFLDNRMLVTREQEEPEGEGEGEEGTEEDAEEADFVDAAEDLGASLLCRFQSKPVSSVFVKLAPIEVQWHSQSISNVVHVIDSLKTHIIEDFETTKSNFEASGALQISRKASNLIQRDVLPHFSREYTPRTSQQQQQQPGGMGGETPTPDLTLRTEWTKTDDISPDTERRIAEGLSLEAPLPPLESEKSAAEAAKVTTKVEVVIDGAYVSFWRDKAVFSRMGLRDVRVAGEMLSEGDSRYSVSIGGGVVDIHERCIVAPRRDEKEAVLMRFDVKCYGKREGVERPYTTCIKGDIFQVSVLYYQKDCSELLSYLSDGIINVVITKSAQAVKEVASHSYFLFAFNVECPLLHLPEDKALLTSSPMAGPDLKSFLDRRQETRRRIAAARDQPGAAEGGVSLLSPIPGIRRMNRSKRRVVMVLKRSVDLSDVGSYAVFDLGHLKVRNGYVYPSATPNIRVKRSADDWGHIKDGLGEREAGPHFALHLEMGGIQMNMKQPFSARASIDGGAGGGDEGEAAGKLLEKVDAKLELVTSDPMTISIDFSRFRMKLSRPQLTLLLDIVNENLTGRGYLPQPALTPAAEPPQPPEPTISRSHTTGAPIPGQRKDSLPREDEEHIHKARTVGSPGEAEKILAESRRRSSDAPPPLRVSVRVCIPAIDMETSFGRVTPLAAVNMTQLMVSCDVTLTAQSMAYQFGLFVQSFDIDDTRIDTRNVYKKLAECYHDDPVSTSASSPNHGDKRGDQDGGRSTSYVSDQDDSPSVSGSSATYIPRRARAGFGGSFMEPPNFDAMSISTDAPVVRPPGIRFVLSQGEERLAMEVVLENPTIYVLLVEMLDIAAWANSAWALCTMAMYPKPIVHVETEAETDTDEGRGPLPPVSPQAVQAGDITPPDRDVLDIEIPPPSKETSVEVIVRHGKFKVYTDIANPSSPLIQGSTDLNVTISMKDQTVAIERIAFSNCSISRLEIQQDAPMGLQKKPPVPHSPTLMPPKPRVGPSHAVTATTDGRKRVDRGSTLFQTRSQVLLCENFQLLGWGTYISPPDHEAEVRLAFDVPVFLVRLSSRDLALVLAAISNIMADTPSVAPDLTQMKLAAYADAGPMPDTEAASSPLEGSPKVGQVIQADSGVSGRSTSGSKLEEAGGEGTAAAAKGMMVLVDVCVKGANCSLLDDLRPTVVPVVRLNVAIGSVRTVLDPSAMTVSLSDLATKIEYLNPRVGEWEPFLERSRINLVYKNYKNKPPPLDSVGRGTRPAAVPKSRCPPPIAAGGQDTKASGSSSSSSSSASKKAKDPWEGFNPKTLVKLGSPAPLWINVTPQLCQLMIWFVPYLLQNLTSTTVESKAEEETEDEEAKYARSAAFRWVNLTSRSYKAFPALEPSEGPTTGTQQQAAGAASSGGGGEGMEEKPENRDRIGFGMSLSLPPCVVEAPLDTLVAGGTSAEALRHTADRGKYLYISEAVPEEEVSKLQSTFPRVRRELIHRDLLLTRDPVQTQDNLLSGTVRDDLPLGLPWDSVIPQKLKGKAGLVPVPLSRNSCVCIPPSLVSPPASHTHTHTHTAGLSGEPQAPRPPPPLCEVLSPHPSFKLMMITTPIKVYNRSGMPLEFAFLDPQLRVVPFPALRERVAPLTLLSPTVNEAGEYREVNASPHWLLKMPESAQPPPPPPSSSGGKAAVTTRVVVPHGHFLTVPEECCLSAARAMMCFRPAALQGRPLRPGTELTGGAAFSELIDTERHAGRSSIKTSVIQYEKRTMYLSYHINVESKASPLPAEIKLITVHIYPALTLVNGTPTTLDVNLRQQPIRTNTTTTTSAAAPAQQRPINFNATLVPHSSFFVYEVSPAPQAPINMALRFSALDDAEWSKPIEDITDVPKDPVQEVLMPSKLQAPVELQVYRGPKALSGGASLALIDPRQHSVVISAPRWFVDRTGLGIQPTLGGRRLPDFNNIFLLGPSEKPQVELLLPERYWIRAGHGTKEPPRCVAEIPTLGGFSETAVSGAGQAFTFCLHADKVALNETAGAMSRIVTLVPLMLLSNELDGQLLVRQVHTHAPRHDVTIAVPAGETRPIYWSDEKQPLAFQIRPEKPDGCLWSGPIVASEETTGCTSLAVLNSEQGTPSVLAIEVSPDRGVKTVTVRPAEASPHAFVVVNRCPFLEGVVVMPFHPEMQQARGHGTSKATHLPPELEIFFQVKDRAVVGWTHPFTHTSRQVSLVLVIDSQTVAPKMPLVLNLKSVGFQPKRYEISDLQSMGIHERVWISTDKRGDLTIIEVRPKQRRRLQDIIREKNLMLASINAFTRGARSKSGEDREIAHTQQPHHQPHHPHHPQQQQQQHGHREDHTQTVDALAVADQPTGTTAAGRDAPAKPDIKDVSLQYEITLGQIGLSCVSDALREELLFAEMQQVTFVMCQKGENQRINFEISDIQIDSQLEASEKPVLLANRGLRGAEASGASSASAAVAEGVTEVVGTDGYCPFLSLFIDRGFASSQSDLVIQAAHLFVDNLEVEFDDWMLNGLSGFVTECLESIGGTSSTGFTKSEILSWNSKPIHDGYTPPPLPGVLTLEQLYVPKFTLFTWVSLALRRVDFLPDVIKLAIQMISFSGTLELKGAPICLEEENLANVRGSVNTFMTTFADKYNQKVLGCLLPILGHSSLLNVPKIPLELGKTTIGFAFTAAKDLLGETSNLVGQLTFDREYINKRQKELRSRRAQNVGEGFVNFGRNVGEGILSVTNIVTKPIEGAQREGLKGFVKGIGKGVMGTLVKPLDKVGQAFSSLAEGVSADLQKPLMGGQKARSERRRKPRMLWGELGAIREYSSEEAELRETLGLGLAKNILDCITVRKAQTSSATVVPTGGSTDFWGTTKGAQMEHLALLFYPKYLAYTDLGGGDADHTYASGTSYSTDRGPTARRRWQVKISDIADVRVSSHGVIIRVKSGTAYQIPCTSASLMRLLYSKISRVVEQQQGMAGWSYDD</sequence>
<keyword evidence="2" id="KW-0813">Transport</keyword>
<dbReference type="VEuPathDB" id="CryptoDB:Vbra_20406"/>
<evidence type="ECO:0000256" key="2">
    <source>
        <dbReference type="ARBA" id="ARBA00022448"/>
    </source>
</evidence>
<feature type="compositionally biased region" description="Basic and acidic residues" evidence="3">
    <location>
        <begin position="1793"/>
        <end position="1802"/>
    </location>
</feature>
<feature type="domain" description="CUE" evidence="4">
    <location>
        <begin position="2509"/>
        <end position="2551"/>
    </location>
</feature>